<gene>
    <name evidence="4" type="ORF">ALP40_02083</name>
</gene>
<organism evidence="4 5">
    <name type="scientific">Pseudomonas viridiflava</name>
    <name type="common">Phytomonas viridiflava</name>
    <dbReference type="NCBI Taxonomy" id="33069"/>
    <lineage>
        <taxon>Bacteria</taxon>
        <taxon>Pseudomonadati</taxon>
        <taxon>Pseudomonadota</taxon>
        <taxon>Gammaproteobacteria</taxon>
        <taxon>Pseudomonadales</taxon>
        <taxon>Pseudomonadaceae</taxon>
        <taxon>Pseudomonas</taxon>
    </lineage>
</organism>
<dbReference type="Proteomes" id="UP000273854">
    <property type="component" value="Unassembled WGS sequence"/>
</dbReference>
<keyword evidence="1" id="KW-0805">Transcription regulation</keyword>
<keyword evidence="2" id="KW-0804">Transcription</keyword>
<dbReference type="SMART" id="SM00342">
    <property type="entry name" value="HTH_ARAC"/>
    <property type="match status" value="1"/>
</dbReference>
<evidence type="ECO:0000259" key="3">
    <source>
        <dbReference type="PROSITE" id="PS01124"/>
    </source>
</evidence>
<evidence type="ECO:0000256" key="2">
    <source>
        <dbReference type="ARBA" id="ARBA00023163"/>
    </source>
</evidence>
<dbReference type="Gene3D" id="1.10.10.60">
    <property type="entry name" value="Homeodomain-like"/>
    <property type="match status" value="1"/>
</dbReference>
<dbReference type="PANTHER" id="PTHR43436:SF1">
    <property type="entry name" value="TRANSCRIPTIONAL REGULATORY PROTEIN"/>
    <property type="match status" value="1"/>
</dbReference>
<proteinExistence type="predicted"/>
<dbReference type="InterPro" id="IPR018060">
    <property type="entry name" value="HTH_AraC"/>
</dbReference>
<dbReference type="EMBL" id="RBTP01000065">
    <property type="protein sequence ID" value="RMT78646.1"/>
    <property type="molecule type" value="Genomic_DNA"/>
</dbReference>
<dbReference type="InterPro" id="IPR009057">
    <property type="entry name" value="Homeodomain-like_sf"/>
</dbReference>
<dbReference type="PROSITE" id="PS01124">
    <property type="entry name" value="HTH_ARAC_FAMILY_2"/>
    <property type="match status" value="1"/>
</dbReference>
<protein>
    <submittedName>
        <fullName evidence="4">AraC family transcriptional regulator</fullName>
    </submittedName>
</protein>
<comment type="caution">
    <text evidence="4">The sequence shown here is derived from an EMBL/GenBank/DDBJ whole genome shotgun (WGS) entry which is preliminary data.</text>
</comment>
<evidence type="ECO:0000313" key="5">
    <source>
        <dbReference type="Proteomes" id="UP000273854"/>
    </source>
</evidence>
<accession>A0A3M5P3V7</accession>
<reference evidence="4 5" key="1">
    <citation type="submission" date="2018-08" db="EMBL/GenBank/DDBJ databases">
        <title>Recombination of ecologically and evolutionarily significant loci maintains genetic cohesion in the Pseudomonas syringae species complex.</title>
        <authorList>
            <person name="Dillon M."/>
            <person name="Thakur S."/>
            <person name="Almeida R.N.D."/>
            <person name="Weir B.S."/>
            <person name="Guttman D.S."/>
        </authorList>
    </citation>
    <scope>NUCLEOTIDE SEQUENCE [LARGE SCALE GENOMIC DNA]</scope>
    <source>
        <strain evidence="4 5">ICMP 19473</strain>
    </source>
</reference>
<dbReference type="PANTHER" id="PTHR43436">
    <property type="entry name" value="ARAC-FAMILY TRANSCRIPTIONAL REGULATOR"/>
    <property type="match status" value="1"/>
</dbReference>
<dbReference type="GO" id="GO:0003700">
    <property type="term" value="F:DNA-binding transcription factor activity"/>
    <property type="evidence" value="ECO:0007669"/>
    <property type="project" value="InterPro"/>
</dbReference>
<feature type="domain" description="HTH araC/xylS-type" evidence="3">
    <location>
        <begin position="211"/>
        <end position="309"/>
    </location>
</feature>
<name>A0A3M5P3V7_PSEVI</name>
<dbReference type="GO" id="GO:0043565">
    <property type="term" value="F:sequence-specific DNA binding"/>
    <property type="evidence" value="ECO:0007669"/>
    <property type="project" value="InterPro"/>
</dbReference>
<dbReference type="InterPro" id="IPR009594">
    <property type="entry name" value="Tscrpt_reg_HTH_AraC_N"/>
</dbReference>
<evidence type="ECO:0000313" key="4">
    <source>
        <dbReference type="EMBL" id="RMT78646.1"/>
    </source>
</evidence>
<dbReference type="SUPFAM" id="SSF46689">
    <property type="entry name" value="Homeodomain-like"/>
    <property type="match status" value="2"/>
</dbReference>
<dbReference type="Pfam" id="PF06719">
    <property type="entry name" value="AraC_N"/>
    <property type="match status" value="1"/>
</dbReference>
<dbReference type="AlphaFoldDB" id="A0A3M5P3V7"/>
<dbReference type="Pfam" id="PF12833">
    <property type="entry name" value="HTH_18"/>
    <property type="match status" value="1"/>
</dbReference>
<sequence>MHDYPNGIESCFIIEWDGAAMSSLEKLVDIISRHARTDGMHTTPVAGVSLVRSGAPTVPMPVVYEPTLCLIVQGRKQVAAGALSYVYDAATYLVASVHMPVMGSVIEASEALPYLCLVLDLDMAILSELALRHPATREESDLPTAGIELNAITPELLDAAARLAALLDTPHDIDALAPLFIREMLYRLLNESSNGIVRQMARADSRLRQIAKAITWLREHYRQACRIDAIADIAGMSRSTFHAHFKAVTSMSPLEFRSQLRLQEARRLMVAEAIDAAGAGYRVGYESPSQFSRDYVRLFGLPPARDAGRLRGSVEIIDR</sequence>
<evidence type="ECO:0000256" key="1">
    <source>
        <dbReference type="ARBA" id="ARBA00023015"/>
    </source>
</evidence>